<feature type="signal peptide" evidence="1">
    <location>
        <begin position="1"/>
        <end position="23"/>
    </location>
</feature>
<keyword evidence="1" id="KW-0732">Signal</keyword>
<feature type="domain" description="SLH" evidence="2">
    <location>
        <begin position="498"/>
        <end position="561"/>
    </location>
</feature>
<keyword evidence="4" id="KW-1185">Reference proteome</keyword>
<dbReference type="EMBL" id="CP095045">
    <property type="protein sequence ID" value="UOQ57002.1"/>
    <property type="molecule type" value="Genomic_DNA"/>
</dbReference>
<gene>
    <name evidence="3" type="ORF">MUN78_15260</name>
</gene>
<organism evidence="3 4">
    <name type="scientific">Leucobacter allii</name>
    <dbReference type="NCBI Taxonomy" id="2932247"/>
    <lineage>
        <taxon>Bacteria</taxon>
        <taxon>Bacillati</taxon>
        <taxon>Actinomycetota</taxon>
        <taxon>Actinomycetes</taxon>
        <taxon>Micrococcales</taxon>
        <taxon>Microbacteriaceae</taxon>
        <taxon>Leucobacter</taxon>
    </lineage>
</organism>
<accession>A0ABY4FL53</accession>
<feature type="domain" description="SLH" evidence="2">
    <location>
        <begin position="431"/>
        <end position="497"/>
    </location>
</feature>
<reference evidence="3 4" key="1">
    <citation type="submission" date="2022-04" db="EMBL/GenBank/DDBJ databases">
        <title>Leucobacter sp. isolated from rhizosphere of garlic.</title>
        <authorList>
            <person name="Won M."/>
            <person name="Lee C.-M."/>
            <person name="Woen H.-Y."/>
            <person name="Kwon S.-W."/>
        </authorList>
    </citation>
    <scope>NUCLEOTIDE SEQUENCE [LARGE SCALE GENOMIC DNA]</scope>
    <source>
        <strain evidence="3 4">H21R-40</strain>
    </source>
</reference>
<evidence type="ECO:0000313" key="4">
    <source>
        <dbReference type="Proteomes" id="UP000831786"/>
    </source>
</evidence>
<dbReference type="InterPro" id="IPR001119">
    <property type="entry name" value="SLH_dom"/>
</dbReference>
<name>A0ABY4FL53_9MICO</name>
<sequence>MALLIGFAMLCFGMVTGAGAAQAAGTHTVSGTIQFPASAPSSLKVPWQPDGTGTGGYVGVYLTLDVKQDGPVEGWQLGQDANVSFDPATGAWAVTDVPEGVYRLTINVSLPGNGSAPGTHQELTVDDDEAVGTTVITEEGRLRASIARCGWVNGDETAFYAKNVATGTVYEAESAQSGWTEPSTACPPEVSYGNYGFSGLPAGDYIAYSVWNGNTQYYTGLDAPTAAAESGALQFAVENWAGTGIQTLVFAPVASATPTISGTAKVGATLTASPGSWGPAPVALSYQWLRNGSAISGATSVGYTAVPADAGKTLSVRVTGTKTGYATVTKTSAATAAVAAGTLTAATPTISGTARPGETLTASPGTWGPAPVSLSYQWLRNGVAIDGATAASYTPEGADIGRTLSVAVTGTKTGYASATRTSTETASVALASAPFIDVPEGHQFYTEISWMYGSGLSTGSASADGRIYRPKAGVTREAMAAFLYRLEGADFQGPATSPFVDVQPDDRFYDEIAWMYEQGLSTGTNTSAGRVYEPTDTVSRAAMAAFLYRLKQADTTGPATSYFADVQPGHKFYDEISWMYETGLSTGTQQPTGLPKYLASSDVSRQAMAAFLFRIEAP</sequence>
<dbReference type="Proteomes" id="UP000831786">
    <property type="component" value="Chromosome"/>
</dbReference>
<feature type="chain" id="PRO_5046446678" evidence="1">
    <location>
        <begin position="24"/>
        <end position="618"/>
    </location>
</feature>
<evidence type="ECO:0000313" key="3">
    <source>
        <dbReference type="EMBL" id="UOQ57002.1"/>
    </source>
</evidence>
<protein>
    <submittedName>
        <fullName evidence="3">S-layer homology domain-containing protein</fullName>
    </submittedName>
</protein>
<dbReference type="PROSITE" id="PS51272">
    <property type="entry name" value="SLH"/>
    <property type="match status" value="2"/>
</dbReference>
<evidence type="ECO:0000256" key="1">
    <source>
        <dbReference type="SAM" id="SignalP"/>
    </source>
</evidence>
<proteinExistence type="predicted"/>
<evidence type="ECO:0000259" key="2">
    <source>
        <dbReference type="PROSITE" id="PS51272"/>
    </source>
</evidence>
<dbReference type="Gene3D" id="2.60.40.2700">
    <property type="match status" value="2"/>
</dbReference>
<dbReference type="RefSeq" id="WP_244727581.1">
    <property type="nucleotide sequence ID" value="NZ_CP095045.1"/>
</dbReference>